<dbReference type="PRINTS" id="PR00706">
    <property type="entry name" value="PYROGLUPTASE"/>
</dbReference>
<name>A0A328HHD4_ARTGO</name>
<dbReference type="AlphaFoldDB" id="A0A328HHD4"/>
<evidence type="ECO:0000256" key="10">
    <source>
        <dbReference type="PROSITE-ProRule" id="PRU10077"/>
    </source>
</evidence>
<sequence>MILLTGFEPFGGQPMNPAWAAALSARDLLRAEGFVVEAVELPCVFGAAASVLRNALGSLEPELVVCIGQAGGRGRVSLERVAINCDDAPIPDNAGNQPVDREVVPGGPAAYFTSLPIKAALLAVQSAGVPAEVSQTAGTYVCNHIFYTLMHELTLRPGVRGGFVHVPFAPDQVEQGSAVPSLPVAAMAAAIAAVVRTSVNQPSQPAGVNQPSDVALAAGSLH</sequence>
<dbReference type="PIRSF" id="PIRSF015592">
    <property type="entry name" value="Prld-crbxl_pptds"/>
    <property type="match status" value="1"/>
</dbReference>
<dbReference type="PROSITE" id="PS01333">
    <property type="entry name" value="PYRASE_GLU"/>
    <property type="match status" value="1"/>
</dbReference>
<comment type="function">
    <text evidence="2">Removes 5-oxoproline from various penultimate amino acid residues except L-proline.</text>
</comment>
<proteinExistence type="inferred from homology"/>
<comment type="catalytic activity">
    <reaction evidence="1 9">
        <text>Release of an N-terminal pyroglutamyl group from a polypeptide, the second amino acid generally not being Pro.</text>
        <dbReference type="EC" id="3.4.19.3"/>
    </reaction>
</comment>
<evidence type="ECO:0000256" key="3">
    <source>
        <dbReference type="ARBA" id="ARBA00004496"/>
    </source>
</evidence>
<dbReference type="EMBL" id="QLNP01000094">
    <property type="protein sequence ID" value="RAM36473.1"/>
    <property type="molecule type" value="Genomic_DNA"/>
</dbReference>
<dbReference type="Pfam" id="PF01470">
    <property type="entry name" value="Peptidase_C15"/>
    <property type="match status" value="1"/>
</dbReference>
<dbReference type="PANTHER" id="PTHR23402">
    <property type="entry name" value="PROTEASE FAMILY C15 PYROGLUTAMYL-PEPTIDASE I-RELATED"/>
    <property type="match status" value="1"/>
</dbReference>
<feature type="active site" evidence="10">
    <location>
        <position position="142"/>
    </location>
</feature>
<evidence type="ECO:0000313" key="12">
    <source>
        <dbReference type="Proteomes" id="UP000249166"/>
    </source>
</evidence>
<dbReference type="PROSITE" id="PS01334">
    <property type="entry name" value="PYRASE_CYS"/>
    <property type="match status" value="1"/>
</dbReference>
<comment type="similarity">
    <text evidence="4">Belongs to the peptidase C15 family.</text>
</comment>
<dbReference type="GO" id="GO:0006508">
    <property type="term" value="P:proteolysis"/>
    <property type="evidence" value="ECO:0007669"/>
    <property type="project" value="UniProtKB-KW"/>
</dbReference>
<evidence type="ECO:0000256" key="5">
    <source>
        <dbReference type="ARBA" id="ARBA00022490"/>
    </source>
</evidence>
<evidence type="ECO:0000256" key="9">
    <source>
        <dbReference type="PROSITE-ProRule" id="PRU10076"/>
    </source>
</evidence>
<keyword evidence="7 11" id="KW-0378">Hydrolase</keyword>
<dbReference type="RefSeq" id="WP_111904728.1">
    <property type="nucleotide sequence ID" value="NZ_QLNP01000094.1"/>
</dbReference>
<evidence type="ECO:0000256" key="2">
    <source>
        <dbReference type="ARBA" id="ARBA00002280"/>
    </source>
</evidence>
<dbReference type="GO" id="GO:0005829">
    <property type="term" value="C:cytosol"/>
    <property type="evidence" value="ECO:0007669"/>
    <property type="project" value="InterPro"/>
</dbReference>
<feature type="active site" evidence="9">
    <location>
        <position position="79"/>
    </location>
</feature>
<dbReference type="Proteomes" id="UP000249166">
    <property type="component" value="Unassembled WGS sequence"/>
</dbReference>
<evidence type="ECO:0000256" key="8">
    <source>
        <dbReference type="ARBA" id="ARBA00022807"/>
    </source>
</evidence>
<dbReference type="InterPro" id="IPR016125">
    <property type="entry name" value="Peptidase_C15-like"/>
</dbReference>
<keyword evidence="6" id="KW-0645">Protease</keyword>
<gene>
    <name evidence="11" type="primary">pcp</name>
    <name evidence="11" type="ORF">DBZ45_15300</name>
</gene>
<comment type="caution">
    <text evidence="11">The sequence shown here is derived from an EMBL/GenBank/DDBJ whole genome shotgun (WGS) entry which is preliminary data.</text>
</comment>
<dbReference type="InterPro" id="IPR000816">
    <property type="entry name" value="Peptidase_C15"/>
</dbReference>
<evidence type="ECO:0000256" key="6">
    <source>
        <dbReference type="ARBA" id="ARBA00022670"/>
    </source>
</evidence>
<dbReference type="InterPro" id="IPR033694">
    <property type="entry name" value="PGPEP1_Cys_AS"/>
</dbReference>
<evidence type="ECO:0000256" key="7">
    <source>
        <dbReference type="ARBA" id="ARBA00022801"/>
    </source>
</evidence>
<keyword evidence="5" id="KW-0963">Cytoplasm</keyword>
<dbReference type="EC" id="3.4.19.3" evidence="9"/>
<dbReference type="CDD" id="cd00501">
    <property type="entry name" value="Peptidase_C15"/>
    <property type="match status" value="1"/>
</dbReference>
<keyword evidence="8" id="KW-0788">Thiol protease</keyword>
<dbReference type="InterPro" id="IPR029762">
    <property type="entry name" value="PGP-I_bact-type"/>
</dbReference>
<dbReference type="InterPro" id="IPR033693">
    <property type="entry name" value="PGPEP1_Glu_AS"/>
</dbReference>
<evidence type="ECO:0000256" key="1">
    <source>
        <dbReference type="ARBA" id="ARBA00001770"/>
    </source>
</evidence>
<dbReference type="InterPro" id="IPR036440">
    <property type="entry name" value="Peptidase_C15-like_sf"/>
</dbReference>
<dbReference type="PANTHER" id="PTHR23402:SF1">
    <property type="entry name" value="PYROGLUTAMYL-PEPTIDASE I"/>
    <property type="match status" value="1"/>
</dbReference>
<comment type="subcellular location">
    <subcellularLocation>
        <location evidence="3">Cytoplasm</location>
    </subcellularLocation>
</comment>
<dbReference type="NCBIfam" id="TIGR00504">
    <property type="entry name" value="pyro_pdase"/>
    <property type="match status" value="1"/>
</dbReference>
<reference evidence="11 12" key="1">
    <citation type="submission" date="2018-04" db="EMBL/GenBank/DDBJ databases">
        <title>Bacteria isolated from cave deposits of Manipur.</title>
        <authorList>
            <person name="Sahoo D."/>
            <person name="Sarangthem I."/>
            <person name="Nandeibam J."/>
        </authorList>
    </citation>
    <scope>NUCLEOTIDE SEQUENCE [LARGE SCALE GENOMIC DNA]</scope>
    <source>
        <strain evidence="12">mrc11</strain>
    </source>
</reference>
<dbReference type="NCBIfam" id="NF009676">
    <property type="entry name" value="PRK13197.1"/>
    <property type="match status" value="1"/>
</dbReference>
<dbReference type="Gene3D" id="3.40.630.20">
    <property type="entry name" value="Peptidase C15, pyroglutamyl peptidase I-like"/>
    <property type="match status" value="1"/>
</dbReference>
<evidence type="ECO:0000256" key="4">
    <source>
        <dbReference type="ARBA" id="ARBA00006641"/>
    </source>
</evidence>
<accession>A0A328HHD4</accession>
<dbReference type="GO" id="GO:0016920">
    <property type="term" value="F:pyroglutamyl-peptidase activity"/>
    <property type="evidence" value="ECO:0007669"/>
    <property type="project" value="UniProtKB-EC"/>
</dbReference>
<dbReference type="OrthoDB" id="9779738at2"/>
<evidence type="ECO:0000313" key="11">
    <source>
        <dbReference type="EMBL" id="RAM36473.1"/>
    </source>
</evidence>
<dbReference type="SUPFAM" id="SSF53182">
    <property type="entry name" value="Pyrrolidone carboxyl peptidase (pyroglutamate aminopeptidase)"/>
    <property type="match status" value="1"/>
</dbReference>
<protein>
    <recommendedName>
        <fullName evidence="9">Pyroglutamyl-peptidase I</fullName>
        <ecNumber evidence="9">3.4.19.3</ecNumber>
    </recommendedName>
</protein>
<dbReference type="FunFam" id="3.40.630.20:FF:000001">
    <property type="entry name" value="Pyrrolidone-carboxylate peptidase"/>
    <property type="match status" value="1"/>
</dbReference>
<organism evidence="11 12">
    <name type="scientific">Arthrobacter globiformis</name>
    <dbReference type="NCBI Taxonomy" id="1665"/>
    <lineage>
        <taxon>Bacteria</taxon>
        <taxon>Bacillati</taxon>
        <taxon>Actinomycetota</taxon>
        <taxon>Actinomycetes</taxon>
        <taxon>Micrococcales</taxon>
        <taxon>Micrococcaceae</taxon>
        <taxon>Arthrobacter</taxon>
    </lineage>
</organism>